<keyword evidence="3" id="KW-1185">Reference proteome</keyword>
<dbReference type="GO" id="GO:0005666">
    <property type="term" value="C:RNA polymerase III complex"/>
    <property type="evidence" value="ECO:0007669"/>
    <property type="project" value="InterPro"/>
</dbReference>
<reference evidence="2" key="1">
    <citation type="submission" date="2025-08" db="UniProtKB">
        <authorList>
            <consortium name="Ensembl"/>
        </authorList>
    </citation>
    <scope>IDENTIFICATION</scope>
</reference>
<dbReference type="AlphaFoldDB" id="A0A9J7XWJ4"/>
<feature type="region of interest" description="Disordered" evidence="1">
    <location>
        <begin position="59"/>
        <end position="80"/>
    </location>
</feature>
<name>A0A9J7XWJ4_CYPCA</name>
<evidence type="ECO:0000313" key="2">
    <source>
        <dbReference type="Ensembl" id="ENSCCRP00000109975.1"/>
    </source>
</evidence>
<evidence type="ECO:0000313" key="3">
    <source>
        <dbReference type="Proteomes" id="UP001108240"/>
    </source>
</evidence>
<dbReference type="GeneTree" id="ENSGT00390000013948"/>
<dbReference type="InterPro" id="IPR007811">
    <property type="entry name" value="RPC4"/>
</dbReference>
<dbReference type="PANTHER" id="PTHR13408:SF1">
    <property type="entry name" value="ZGC:171971"/>
    <property type="match status" value="1"/>
</dbReference>
<protein>
    <submittedName>
        <fullName evidence="2">Zgc:171971</fullName>
    </submittedName>
</protein>
<proteinExistence type="predicted"/>
<dbReference type="GO" id="GO:0003677">
    <property type="term" value="F:DNA binding"/>
    <property type="evidence" value="ECO:0007669"/>
    <property type="project" value="InterPro"/>
</dbReference>
<evidence type="ECO:0000256" key="1">
    <source>
        <dbReference type="SAM" id="MobiDB-lite"/>
    </source>
</evidence>
<dbReference type="PANTHER" id="PTHR13408">
    <property type="entry name" value="DNA-DIRECTED RNA POLYMERASE III"/>
    <property type="match status" value="1"/>
</dbReference>
<sequence length="365" mass="40543">HDLQFFPVHSEPLLGPLGIRRCSGSAGVILRHGQRGISAALAVGARIRLLLQEEPRIAPKKKRREREDRQRERRRREKPLTIQSHSIFEQGPADTYRKLGNWSGSALSDCDPALVTKCIKKEKKKTEDDDDEILQKLQRDDFLDDPGLKNDPKQRPIRLPFYQSCSFLSTDAASSFREETVSDKALKSVRAEQTYSVPVRGTLACTQQPTVGELFHQLSVSDKEELLFIQLPDTIPGQPKTSSPEKTRKDGKPEDKRSSQKKALDQPDKAAVPMLSDFSEGLIGKLQIRKSGKVQLVMGNVTLDVSEGAAFSFLQQLVCVRLSEGLTGDMTVLGNITHKLVCSPDFETLLQEAKLPSDASSASKS</sequence>
<reference evidence="2" key="2">
    <citation type="submission" date="2025-09" db="UniProtKB">
        <authorList>
            <consortium name="Ensembl"/>
        </authorList>
    </citation>
    <scope>IDENTIFICATION</scope>
</reference>
<feature type="region of interest" description="Disordered" evidence="1">
    <location>
        <begin position="231"/>
        <end position="270"/>
    </location>
</feature>
<dbReference type="Pfam" id="PF05132">
    <property type="entry name" value="RNA_pol_Rpc4"/>
    <property type="match status" value="1"/>
</dbReference>
<feature type="compositionally biased region" description="Basic and acidic residues" evidence="1">
    <location>
        <begin position="243"/>
        <end position="268"/>
    </location>
</feature>
<organism evidence="2 3">
    <name type="scientific">Cyprinus carpio carpio</name>
    <dbReference type="NCBI Taxonomy" id="630221"/>
    <lineage>
        <taxon>Eukaryota</taxon>
        <taxon>Metazoa</taxon>
        <taxon>Chordata</taxon>
        <taxon>Craniata</taxon>
        <taxon>Vertebrata</taxon>
        <taxon>Euteleostomi</taxon>
        <taxon>Actinopterygii</taxon>
        <taxon>Neopterygii</taxon>
        <taxon>Teleostei</taxon>
        <taxon>Ostariophysi</taxon>
        <taxon>Cypriniformes</taxon>
        <taxon>Cyprinidae</taxon>
        <taxon>Cyprininae</taxon>
        <taxon>Cyprinus</taxon>
    </lineage>
</organism>
<dbReference type="Ensembl" id="ENSCCRT00000179356.1">
    <property type="protein sequence ID" value="ENSCCRP00000109975.1"/>
    <property type="gene ID" value="ENSCCRG00000032626.2"/>
</dbReference>
<dbReference type="GO" id="GO:0042797">
    <property type="term" value="P:tRNA transcription by RNA polymerase III"/>
    <property type="evidence" value="ECO:0007669"/>
    <property type="project" value="TreeGrafter"/>
</dbReference>
<accession>A0A9J7XWJ4</accession>
<dbReference type="Proteomes" id="UP001108240">
    <property type="component" value="Unplaced"/>
</dbReference>